<keyword evidence="7 8" id="KW-0472">Membrane</keyword>
<name>A0A853J880_9GAMM</name>
<reference evidence="10 11" key="1">
    <citation type="submission" date="2020-07" db="EMBL/GenBank/DDBJ databases">
        <title>Luteimonas sp. SJ-92.</title>
        <authorList>
            <person name="Huang X.-X."/>
            <person name="Xu L."/>
            <person name="Sun J.-Q."/>
        </authorList>
    </citation>
    <scope>NUCLEOTIDE SEQUENCE [LARGE SCALE GENOMIC DNA]</scope>
    <source>
        <strain evidence="10 11">SJ-92</strain>
    </source>
</reference>
<keyword evidence="5" id="KW-0448">Lipopolysaccharide biosynthesis</keyword>
<dbReference type="Proteomes" id="UP000578091">
    <property type="component" value="Unassembled WGS sequence"/>
</dbReference>
<keyword evidence="4 8" id="KW-0812">Transmembrane</keyword>
<dbReference type="InterPro" id="IPR001173">
    <property type="entry name" value="Glyco_trans_2-like"/>
</dbReference>
<dbReference type="RefSeq" id="WP_180677119.1">
    <property type="nucleotide sequence ID" value="NZ_JACCKA010000024.1"/>
</dbReference>
<feature type="domain" description="Glycosyltransferase 2-like" evidence="9">
    <location>
        <begin position="17"/>
        <end position="177"/>
    </location>
</feature>
<feature type="transmembrane region" description="Helical" evidence="8">
    <location>
        <begin position="232"/>
        <end position="263"/>
    </location>
</feature>
<sequence>MNALLPENAMPANTGFSIVVPVYNSQATLPELHRRLTTTMEALGEPFELVFVEDGGRDGSWKVLETLAELDPRLKAVQLMRNSGQGNATLAGIEQSTGEIIVTLDDDLQHPPEEIPSMIGALRADHECDVVIGAPEIKRHNLVRRTGSALVNRVNTWFLHKDPELRFTGFRAMRRNVAEALLGQRVPYPALGPMLISITPRIVNLVVRHDARQHGRSGYDLRRIIKQTLANFIGYSILPLHMLAAIGAFGVLFSILFSVYFAVRYFAHGIGVPGWTTLLLTLLGLSGFNFFAFGVLGEYILRISRNTERLNHRIVRRIASSAAPGVSGK</sequence>
<evidence type="ECO:0000256" key="2">
    <source>
        <dbReference type="ARBA" id="ARBA00022676"/>
    </source>
</evidence>
<keyword evidence="3 10" id="KW-0808">Transferase</keyword>
<evidence type="ECO:0000256" key="3">
    <source>
        <dbReference type="ARBA" id="ARBA00022679"/>
    </source>
</evidence>
<dbReference type="Pfam" id="PF00535">
    <property type="entry name" value="Glycos_transf_2"/>
    <property type="match status" value="1"/>
</dbReference>
<evidence type="ECO:0000256" key="7">
    <source>
        <dbReference type="ARBA" id="ARBA00023136"/>
    </source>
</evidence>
<dbReference type="EMBL" id="JACCKA010000024">
    <property type="protein sequence ID" value="NZA25313.1"/>
    <property type="molecule type" value="Genomic_DNA"/>
</dbReference>
<dbReference type="GO" id="GO:0016757">
    <property type="term" value="F:glycosyltransferase activity"/>
    <property type="evidence" value="ECO:0007669"/>
    <property type="project" value="UniProtKB-KW"/>
</dbReference>
<evidence type="ECO:0000256" key="5">
    <source>
        <dbReference type="ARBA" id="ARBA00022985"/>
    </source>
</evidence>
<feature type="transmembrane region" description="Helical" evidence="8">
    <location>
        <begin position="275"/>
        <end position="301"/>
    </location>
</feature>
<evidence type="ECO:0000256" key="4">
    <source>
        <dbReference type="ARBA" id="ARBA00022692"/>
    </source>
</evidence>
<organism evidence="10 11">
    <name type="scientific">Luteimonas salinisoli</name>
    <dbReference type="NCBI Taxonomy" id="2752307"/>
    <lineage>
        <taxon>Bacteria</taxon>
        <taxon>Pseudomonadati</taxon>
        <taxon>Pseudomonadota</taxon>
        <taxon>Gammaproteobacteria</taxon>
        <taxon>Lysobacterales</taxon>
        <taxon>Lysobacteraceae</taxon>
        <taxon>Luteimonas</taxon>
    </lineage>
</organism>
<dbReference type="PANTHER" id="PTHR48090">
    <property type="entry name" value="UNDECAPRENYL-PHOSPHATE 4-DEOXY-4-FORMAMIDO-L-ARABINOSE TRANSFERASE-RELATED"/>
    <property type="match status" value="1"/>
</dbReference>
<dbReference type="CDD" id="cd04187">
    <property type="entry name" value="DPM1_like_bac"/>
    <property type="match status" value="1"/>
</dbReference>
<keyword evidence="1" id="KW-1003">Cell membrane</keyword>
<dbReference type="GO" id="GO:0005886">
    <property type="term" value="C:plasma membrane"/>
    <property type="evidence" value="ECO:0007669"/>
    <property type="project" value="TreeGrafter"/>
</dbReference>
<proteinExistence type="predicted"/>
<evidence type="ECO:0000313" key="11">
    <source>
        <dbReference type="Proteomes" id="UP000578091"/>
    </source>
</evidence>
<dbReference type="PANTHER" id="PTHR48090:SF3">
    <property type="entry name" value="UNDECAPRENYL-PHOSPHATE 4-DEOXY-4-FORMAMIDO-L-ARABINOSE TRANSFERASE"/>
    <property type="match status" value="1"/>
</dbReference>
<dbReference type="InterPro" id="IPR050256">
    <property type="entry name" value="Glycosyltransferase_2"/>
</dbReference>
<dbReference type="Gene3D" id="3.90.550.10">
    <property type="entry name" value="Spore Coat Polysaccharide Biosynthesis Protein SpsA, Chain A"/>
    <property type="match status" value="1"/>
</dbReference>
<evidence type="ECO:0000256" key="8">
    <source>
        <dbReference type="SAM" id="Phobius"/>
    </source>
</evidence>
<dbReference type="InterPro" id="IPR029044">
    <property type="entry name" value="Nucleotide-diphossugar_trans"/>
</dbReference>
<evidence type="ECO:0000259" key="9">
    <source>
        <dbReference type="Pfam" id="PF00535"/>
    </source>
</evidence>
<evidence type="ECO:0000256" key="6">
    <source>
        <dbReference type="ARBA" id="ARBA00022989"/>
    </source>
</evidence>
<dbReference type="SUPFAM" id="SSF53448">
    <property type="entry name" value="Nucleotide-diphospho-sugar transferases"/>
    <property type="match status" value="1"/>
</dbReference>
<evidence type="ECO:0000313" key="10">
    <source>
        <dbReference type="EMBL" id="NZA25313.1"/>
    </source>
</evidence>
<evidence type="ECO:0000256" key="1">
    <source>
        <dbReference type="ARBA" id="ARBA00022475"/>
    </source>
</evidence>
<protein>
    <submittedName>
        <fullName evidence="10">Glycosyltransferase family 2 protein</fullName>
    </submittedName>
</protein>
<gene>
    <name evidence="10" type="ORF">H0E84_02870</name>
</gene>
<keyword evidence="11" id="KW-1185">Reference proteome</keyword>
<dbReference type="AlphaFoldDB" id="A0A853J880"/>
<keyword evidence="2" id="KW-0328">Glycosyltransferase</keyword>
<comment type="caution">
    <text evidence="10">The sequence shown here is derived from an EMBL/GenBank/DDBJ whole genome shotgun (WGS) entry which is preliminary data.</text>
</comment>
<accession>A0A853J880</accession>
<dbReference type="GO" id="GO:0009103">
    <property type="term" value="P:lipopolysaccharide biosynthetic process"/>
    <property type="evidence" value="ECO:0007669"/>
    <property type="project" value="UniProtKB-KW"/>
</dbReference>
<keyword evidence="6 8" id="KW-1133">Transmembrane helix</keyword>